<sequence length="84" mass="9937">MLELLVSYYKESGEFPNSSQIKRTCTMARNAAYEMIMSDVHRRVQSPKGLWDIQNHQDFKAGLADTIKELEQDVHDFWLRRKHP</sequence>
<reference evidence="1 2" key="1">
    <citation type="submission" date="2017-04" db="EMBL/GenBank/DDBJ databases">
        <title>Environmental T4-family bacteriophages evolve to escape abortive infection via multiple routes in a bacterial host employing altruistic suicide through Type III toxin-antitoxin systems.</title>
        <authorList>
            <person name="Chen B."/>
            <person name="Salmond G.P.C."/>
            <person name="Akusobi C."/>
            <person name="Fang X."/>
        </authorList>
    </citation>
    <scope>NUCLEOTIDE SEQUENCE [LARGE SCALE GENOMIC DNA]</scope>
</reference>
<dbReference type="RefSeq" id="YP_009609407.1">
    <property type="nucleotide sequence ID" value="NC_041996.1"/>
</dbReference>
<name>A0A1Z1LXH3_9CAUD</name>
<dbReference type="OrthoDB" id="39012at10239"/>
<proteinExistence type="predicted"/>
<dbReference type="EMBL" id="MF036690">
    <property type="protein sequence ID" value="ARW57505.1"/>
    <property type="molecule type" value="Genomic_DNA"/>
</dbReference>
<evidence type="ECO:0000313" key="1">
    <source>
        <dbReference type="EMBL" id="ARW57505.1"/>
    </source>
</evidence>
<dbReference type="Proteomes" id="UP000225148">
    <property type="component" value="Segment"/>
</dbReference>
<protein>
    <submittedName>
        <fullName evidence="1">Uncharacterized protein</fullName>
    </submittedName>
</protein>
<dbReference type="KEGG" id="vg:40085491"/>
<keyword evidence="2" id="KW-1185">Reference proteome</keyword>
<organism evidence="1 2">
    <name type="scientific">Serratia phage CHI14</name>
    <dbReference type="NCBI Taxonomy" id="2006941"/>
    <lineage>
        <taxon>Viruses</taxon>
        <taxon>Duplodnaviria</taxon>
        <taxon>Heunggongvirae</taxon>
        <taxon>Uroviricota</taxon>
        <taxon>Caudoviricetes</taxon>
        <taxon>Pantevenvirales</taxon>
        <taxon>Straboviridae</taxon>
        <taxon>Tevenvirinae</taxon>
        <taxon>Winklervirus</taxon>
        <taxon>Winklervirus chi14</taxon>
    </lineage>
</organism>
<dbReference type="GeneID" id="40085491"/>
<evidence type="ECO:0000313" key="2">
    <source>
        <dbReference type="Proteomes" id="UP000225148"/>
    </source>
</evidence>
<accession>A0A1Z1LXH3</accession>